<dbReference type="GO" id="GO:0019867">
    <property type="term" value="C:outer membrane"/>
    <property type="evidence" value="ECO:0007669"/>
    <property type="project" value="InterPro"/>
</dbReference>
<dbReference type="Proteomes" id="UP000002139">
    <property type="component" value="Chromosome"/>
</dbReference>
<dbReference type="InterPro" id="IPR034746">
    <property type="entry name" value="POTRA"/>
</dbReference>
<evidence type="ECO:0000259" key="5">
    <source>
        <dbReference type="PROSITE" id="PS51779"/>
    </source>
</evidence>
<keyword evidence="7" id="KW-1185">Reference proteome</keyword>
<organism evidence="6 7">
    <name type="scientific">Sorangium cellulosum (strain So ce56)</name>
    <name type="common">Polyangium cellulosum (strain So ce56)</name>
    <dbReference type="NCBI Taxonomy" id="448385"/>
    <lineage>
        <taxon>Bacteria</taxon>
        <taxon>Pseudomonadati</taxon>
        <taxon>Myxococcota</taxon>
        <taxon>Polyangia</taxon>
        <taxon>Polyangiales</taxon>
        <taxon>Polyangiaceae</taxon>
        <taxon>Sorangium</taxon>
    </lineage>
</organism>
<comment type="subcellular location">
    <subcellularLocation>
        <location evidence="1">Membrane</location>
    </subcellularLocation>
</comment>
<dbReference type="PANTHER" id="PTHR12815">
    <property type="entry name" value="SORTING AND ASSEMBLY MACHINERY SAMM50 PROTEIN FAMILY MEMBER"/>
    <property type="match status" value="1"/>
</dbReference>
<dbReference type="BioCyc" id="SCEL448385:SCE_RS02060-MONOMER"/>
<name>A9GR74_SORC5</name>
<dbReference type="EMBL" id="AM746676">
    <property type="protein sequence ID" value="CAN90552.1"/>
    <property type="molecule type" value="Genomic_DNA"/>
</dbReference>
<evidence type="ECO:0000256" key="3">
    <source>
        <dbReference type="ARBA" id="ARBA00022692"/>
    </source>
</evidence>
<dbReference type="AlphaFoldDB" id="A9GR74"/>
<dbReference type="Pfam" id="PF01103">
    <property type="entry name" value="Omp85"/>
    <property type="match status" value="1"/>
</dbReference>
<dbReference type="InterPro" id="IPR039910">
    <property type="entry name" value="D15-like"/>
</dbReference>
<keyword evidence="4" id="KW-0472">Membrane</keyword>
<evidence type="ECO:0000313" key="7">
    <source>
        <dbReference type="Proteomes" id="UP000002139"/>
    </source>
</evidence>
<evidence type="ECO:0000256" key="4">
    <source>
        <dbReference type="ARBA" id="ARBA00023136"/>
    </source>
</evidence>
<dbReference type="eggNOG" id="COG4775">
    <property type="taxonomic scope" value="Bacteria"/>
</dbReference>
<reference evidence="6 7" key="1">
    <citation type="journal article" date="2007" name="Nat. Biotechnol.">
        <title>Complete genome sequence of the myxobacterium Sorangium cellulosum.</title>
        <authorList>
            <person name="Schneiker S."/>
            <person name="Perlova O."/>
            <person name="Kaiser O."/>
            <person name="Gerth K."/>
            <person name="Alici A."/>
            <person name="Altmeyer M.O."/>
            <person name="Bartels D."/>
            <person name="Bekel T."/>
            <person name="Beyer S."/>
            <person name="Bode E."/>
            <person name="Bode H.B."/>
            <person name="Bolten C.J."/>
            <person name="Choudhuri J.V."/>
            <person name="Doss S."/>
            <person name="Elnakady Y.A."/>
            <person name="Frank B."/>
            <person name="Gaigalat L."/>
            <person name="Goesmann A."/>
            <person name="Groeger C."/>
            <person name="Gross F."/>
            <person name="Jelsbak L."/>
            <person name="Jelsbak L."/>
            <person name="Kalinowski J."/>
            <person name="Kegler C."/>
            <person name="Knauber T."/>
            <person name="Konietzny S."/>
            <person name="Kopp M."/>
            <person name="Krause L."/>
            <person name="Krug D."/>
            <person name="Linke B."/>
            <person name="Mahmud T."/>
            <person name="Martinez-Arias R."/>
            <person name="McHardy A.C."/>
            <person name="Merai M."/>
            <person name="Meyer F."/>
            <person name="Mormann S."/>
            <person name="Munoz-Dorado J."/>
            <person name="Perez J."/>
            <person name="Pradella S."/>
            <person name="Rachid S."/>
            <person name="Raddatz G."/>
            <person name="Rosenau F."/>
            <person name="Rueckert C."/>
            <person name="Sasse F."/>
            <person name="Scharfe M."/>
            <person name="Schuster S.C."/>
            <person name="Suen G."/>
            <person name="Treuner-Lange A."/>
            <person name="Velicer G.J."/>
            <person name="Vorholter F.-J."/>
            <person name="Weissman K.J."/>
            <person name="Welch R.D."/>
            <person name="Wenzel S.C."/>
            <person name="Whitworth D.E."/>
            <person name="Wilhelm S."/>
            <person name="Wittmann C."/>
            <person name="Bloecker H."/>
            <person name="Puehler A."/>
            <person name="Mueller R."/>
        </authorList>
    </citation>
    <scope>NUCLEOTIDE SEQUENCE [LARGE SCALE GENOMIC DNA]</scope>
    <source>
        <strain evidence="7">So ce56</strain>
    </source>
</reference>
<dbReference type="PANTHER" id="PTHR12815:SF18">
    <property type="entry name" value="SORTING AND ASSEMBLY MACHINERY COMPONENT 50 HOMOLOG"/>
    <property type="match status" value="1"/>
</dbReference>
<dbReference type="KEGG" id="scl:sce0395"/>
<accession>A9GR74</accession>
<keyword evidence="2" id="KW-1134">Transmembrane beta strand</keyword>
<dbReference type="Gene3D" id="3.10.20.310">
    <property type="entry name" value="membrane protein fhac"/>
    <property type="match status" value="1"/>
</dbReference>
<dbReference type="STRING" id="448385.sce0395"/>
<dbReference type="HOGENOM" id="CLU_579570_0_0_7"/>
<dbReference type="Gene3D" id="2.40.160.50">
    <property type="entry name" value="membrane protein fhac: a member of the omp85/tpsb transporter family"/>
    <property type="match status" value="1"/>
</dbReference>
<evidence type="ECO:0000313" key="6">
    <source>
        <dbReference type="EMBL" id="CAN90552.1"/>
    </source>
</evidence>
<evidence type="ECO:0000256" key="2">
    <source>
        <dbReference type="ARBA" id="ARBA00022452"/>
    </source>
</evidence>
<sequence length="539" mass="58181">MNPPRFRSSSRSRAIPLPPALGRAHLALWCALLLGTCPRRALGQGAVAAADADATAQERAPRAAAPPHAAALSPGAALQERHRVRYTLDGIEIRGNVRTAARVILRYVRFRAGDVLDVEDPEIELTRYRLLGTGFFASVGFSLRKGVERGSATLVIDVVERNTFVVQDLWLGIAADEDTAGNAKPLSAFTGVQVAETNLAGTGITLGAGVGLAADQLALRTRFVDPAFVGTRWSAAVTVLYNDARDFFGNRDVVFESPLLEQREVTGYAVVAYKRFGATLGTGHDVSSSSRLSLDYHLEQIDATVPTVASHMRGDSREPIEFDILGGKTVLSSLHAAIDHDTRDAPFLATQGTLASVSVTVGVPPFGSDYGYQKFEFGAQRWFRLPLRHVLRVEAFAGAIAGDAPFFEKFYVGDLTDLLPDRLLDLAPDRRQPPNFLSTDIIEVRYGDFAAKLEAEYRIPVYAGRGSIYGVDLFGAAGLYGLATRREFTDAPTGYKGFARVPVDVTYNLGLRVDTAVGGVTLAFSNLLGLIPARRGARK</sequence>
<evidence type="ECO:0000256" key="1">
    <source>
        <dbReference type="ARBA" id="ARBA00004370"/>
    </source>
</evidence>
<dbReference type="RefSeq" id="WP_012233030.1">
    <property type="nucleotide sequence ID" value="NC_010162.1"/>
</dbReference>
<dbReference type="InterPro" id="IPR000184">
    <property type="entry name" value="Bac_surfAg_D15"/>
</dbReference>
<feature type="domain" description="POTRA" evidence="5">
    <location>
        <begin position="86"/>
        <end position="161"/>
    </location>
</feature>
<proteinExistence type="predicted"/>
<gene>
    <name evidence="6" type="ordered locus">sce0395</name>
</gene>
<protein>
    <submittedName>
        <fullName evidence="6">Outer membrane protein</fullName>
    </submittedName>
</protein>
<dbReference type="PROSITE" id="PS51779">
    <property type="entry name" value="POTRA"/>
    <property type="match status" value="1"/>
</dbReference>
<keyword evidence="3" id="KW-0812">Transmembrane</keyword>